<keyword evidence="2" id="KW-1185">Reference proteome</keyword>
<reference evidence="1" key="1">
    <citation type="submission" date="2022-06" db="EMBL/GenBank/DDBJ databases">
        <title>Complete genome sequences of two strains of the flax pathogen Septoria linicola.</title>
        <authorList>
            <person name="Lapalu N."/>
            <person name="Simon A."/>
            <person name="Demenou B."/>
            <person name="Paumier D."/>
            <person name="Guillot M.-P."/>
            <person name="Gout L."/>
            <person name="Valade R."/>
        </authorList>
    </citation>
    <scope>NUCLEOTIDE SEQUENCE</scope>
    <source>
        <strain evidence="1">SE15195</strain>
    </source>
</reference>
<proteinExistence type="predicted"/>
<protein>
    <submittedName>
        <fullName evidence="1">Uncharacterized protein</fullName>
    </submittedName>
</protein>
<gene>
    <name evidence="1" type="ORF">Slin15195_G085930</name>
</gene>
<organism evidence="1 2">
    <name type="scientific">Septoria linicola</name>
    <dbReference type="NCBI Taxonomy" id="215465"/>
    <lineage>
        <taxon>Eukaryota</taxon>
        <taxon>Fungi</taxon>
        <taxon>Dikarya</taxon>
        <taxon>Ascomycota</taxon>
        <taxon>Pezizomycotina</taxon>
        <taxon>Dothideomycetes</taxon>
        <taxon>Dothideomycetidae</taxon>
        <taxon>Mycosphaerellales</taxon>
        <taxon>Mycosphaerellaceae</taxon>
        <taxon>Septoria</taxon>
    </lineage>
</organism>
<name>A0A9Q9EMA8_9PEZI</name>
<evidence type="ECO:0000313" key="2">
    <source>
        <dbReference type="Proteomes" id="UP001056384"/>
    </source>
</evidence>
<evidence type="ECO:0000313" key="1">
    <source>
        <dbReference type="EMBL" id="USW55274.1"/>
    </source>
</evidence>
<sequence>MAAEILEKLQASITATSNDQTVPLDRRTFEEAELVLGETLSPEQNLQLVSSLAALVPDLRENPTPAVNLLQRLLNRYSYGDILSFGNIPFTDGLSIQPYMGSYNRLIISILNKATTNAADAASVATMPETVVALVKLWLFTNDTGVAVLAQKLILDLLTIDLEIRTGPDAHVPAGVQALMWKRVFADQDVYRTFFDACSPHADLGRSPNKGQRSIAQARFMEWLPKVADMDWNTVTRSHHPQIENEHKSKGGLLGFATSYMVDTKGDILMYRCLVDFYAQILEETRPRPTELGTSRDSTGLQYLISSGVHESTAAIYLKTTDDPEYAMEAMFLYGPAANYIATYASRYPDHFSASDMPQQAKARLSVVFDQSPAKWAHAESPKHDLHLLASLPRDTLLPSSRGWHSSPLSQLPSKATNPDVLNTLATIFNGPPRDLVLTTGITGTSAEPSPESRKEAAHARALYYHYVANNRRLWHDIANHADTVALKDLALSAINVLTSVITANWSTEFDTPLPSNIATPPSGHLALLAQPALEYSMPYLISPPRTFANLVGGRGDAESSAYKIAAAKYDALSSLESRLKAQVQQTPGEGYEDILATVSKRLSEGLLSREGDIGGRVGTLEL</sequence>
<dbReference type="Proteomes" id="UP001056384">
    <property type="component" value="Chromosome 7"/>
</dbReference>
<dbReference type="OrthoDB" id="4538483at2759"/>
<accession>A0A9Q9EMA8</accession>
<dbReference type="EMBL" id="CP099424">
    <property type="protein sequence ID" value="USW55274.1"/>
    <property type="molecule type" value="Genomic_DNA"/>
</dbReference>
<dbReference type="AlphaFoldDB" id="A0A9Q9EMA8"/>